<reference evidence="10 11" key="1">
    <citation type="journal article" date="2017" name="Genome Announc.">
        <title>Genome sequence of the saprophytic ascomycete Epicoccum nigrum ICMP 19927 strain isolated from New Zealand.</title>
        <authorList>
            <person name="Fokin M."/>
            <person name="Fleetwood D."/>
            <person name="Weir B.S."/>
            <person name="Villas-Boas S.G."/>
        </authorList>
    </citation>
    <scope>NUCLEOTIDE SEQUENCE [LARGE SCALE GENOMIC DNA]</scope>
    <source>
        <strain evidence="10 11">ICMP 19927</strain>
    </source>
</reference>
<dbReference type="Proteomes" id="UP000193240">
    <property type="component" value="Unassembled WGS sequence"/>
</dbReference>
<keyword evidence="8" id="KW-0472">Membrane</keyword>
<keyword evidence="3" id="KW-0813">Transport</keyword>
<keyword evidence="9" id="KW-0066">ATP synthesis</keyword>
<keyword evidence="7" id="KW-0496">Mitochondrion</keyword>
<dbReference type="Gene3D" id="1.20.120.20">
    <property type="entry name" value="Apolipoprotein"/>
    <property type="match status" value="1"/>
</dbReference>
<dbReference type="OMA" id="NMTPPNL"/>
<gene>
    <name evidence="10" type="ORF">B5807_02173</name>
</gene>
<dbReference type="GO" id="GO:0031966">
    <property type="term" value="C:mitochondrial membrane"/>
    <property type="evidence" value="ECO:0007669"/>
    <property type="project" value="UniProtKB-SubCell"/>
</dbReference>
<dbReference type="STRING" id="105696.A0A1Y2M8F8"/>
<keyword evidence="6" id="KW-0406">Ion transport</keyword>
<evidence type="ECO:0000313" key="11">
    <source>
        <dbReference type="Proteomes" id="UP000193240"/>
    </source>
</evidence>
<keyword evidence="11" id="KW-1185">Reference proteome</keyword>
<comment type="subcellular location">
    <subcellularLocation>
        <location evidence="1">Mitochondrion membrane</location>
    </subcellularLocation>
</comment>
<dbReference type="GO" id="GO:0015986">
    <property type="term" value="P:proton motive force-driven ATP synthesis"/>
    <property type="evidence" value="ECO:0007669"/>
    <property type="project" value="InterPro"/>
</dbReference>
<evidence type="ECO:0000256" key="8">
    <source>
        <dbReference type="ARBA" id="ARBA00023136"/>
    </source>
</evidence>
<protein>
    <submittedName>
        <fullName evidence="10">Uncharacterized protein</fullName>
    </submittedName>
</protein>
<evidence type="ECO:0000256" key="6">
    <source>
        <dbReference type="ARBA" id="ARBA00023065"/>
    </source>
</evidence>
<evidence type="ECO:0000313" key="10">
    <source>
        <dbReference type="EMBL" id="OSS52302.1"/>
    </source>
</evidence>
<evidence type="ECO:0000256" key="2">
    <source>
        <dbReference type="ARBA" id="ARBA00005699"/>
    </source>
</evidence>
<dbReference type="Pfam" id="PF04718">
    <property type="entry name" value="ATP-synt_G"/>
    <property type="match status" value="1"/>
</dbReference>
<evidence type="ECO:0000256" key="3">
    <source>
        <dbReference type="ARBA" id="ARBA00022448"/>
    </source>
</evidence>
<proteinExistence type="inferred from homology"/>
<evidence type="ECO:0000256" key="1">
    <source>
        <dbReference type="ARBA" id="ARBA00004325"/>
    </source>
</evidence>
<keyword evidence="4" id="KW-0138">CF(0)</keyword>
<evidence type="ECO:0000256" key="7">
    <source>
        <dbReference type="ARBA" id="ARBA00023128"/>
    </source>
</evidence>
<dbReference type="InterPro" id="IPR006808">
    <property type="entry name" value="ATP_synth_F0_gsu_mt"/>
</dbReference>
<dbReference type="GO" id="GO:0015078">
    <property type="term" value="F:proton transmembrane transporter activity"/>
    <property type="evidence" value="ECO:0007669"/>
    <property type="project" value="InterPro"/>
</dbReference>
<name>A0A1Y2M8F8_EPING</name>
<accession>A0A1Y2M8F8</accession>
<organism evidence="10 11">
    <name type="scientific">Epicoccum nigrum</name>
    <name type="common">Soil fungus</name>
    <name type="synonym">Epicoccum purpurascens</name>
    <dbReference type="NCBI Taxonomy" id="105696"/>
    <lineage>
        <taxon>Eukaryota</taxon>
        <taxon>Fungi</taxon>
        <taxon>Dikarya</taxon>
        <taxon>Ascomycota</taxon>
        <taxon>Pezizomycotina</taxon>
        <taxon>Dothideomycetes</taxon>
        <taxon>Pleosporomycetidae</taxon>
        <taxon>Pleosporales</taxon>
        <taxon>Pleosporineae</taxon>
        <taxon>Didymellaceae</taxon>
        <taxon>Epicoccum</taxon>
    </lineage>
</organism>
<keyword evidence="5" id="KW-0375">Hydrogen ion transport</keyword>
<evidence type="ECO:0000256" key="5">
    <source>
        <dbReference type="ARBA" id="ARBA00022781"/>
    </source>
</evidence>
<sequence>MSFAVSRALVRQSRFAVRRAGLRNASTSSEAAGAAKEKAGDAAAKVQSKASEGLTKVKSSAETAASKVSETASNAASTVNSTASQAQGRVGRLVGAVQGLVPKATYYGRVGLELGKLIVQQRSMAPPSIQTIQGYLQPALNALRNPSHLANSMNPNTILAQIRGASSAQYWSAGVIAAEVIGFFSIGEIIGRFKVVGYREKGHGGDSEAH</sequence>
<comment type="similarity">
    <text evidence="2">Belongs to the ATPase g subunit family.</text>
</comment>
<dbReference type="AlphaFoldDB" id="A0A1Y2M8F8"/>
<evidence type="ECO:0000256" key="9">
    <source>
        <dbReference type="ARBA" id="ARBA00023310"/>
    </source>
</evidence>
<dbReference type="GO" id="GO:0045259">
    <property type="term" value="C:proton-transporting ATP synthase complex"/>
    <property type="evidence" value="ECO:0007669"/>
    <property type="project" value="UniProtKB-KW"/>
</dbReference>
<evidence type="ECO:0000256" key="4">
    <source>
        <dbReference type="ARBA" id="ARBA00022547"/>
    </source>
</evidence>
<dbReference type="EMBL" id="KZ107839">
    <property type="protein sequence ID" value="OSS52302.1"/>
    <property type="molecule type" value="Genomic_DNA"/>
</dbReference>
<dbReference type="InParanoid" id="A0A1Y2M8F8"/>